<dbReference type="OrthoDB" id="112158at2157"/>
<organism evidence="1 2">
    <name type="scientific">Methanoculleus bourgensis</name>
    <dbReference type="NCBI Taxonomy" id="83986"/>
    <lineage>
        <taxon>Archaea</taxon>
        <taxon>Methanobacteriati</taxon>
        <taxon>Methanobacteriota</taxon>
        <taxon>Stenosarchaea group</taxon>
        <taxon>Methanomicrobia</taxon>
        <taxon>Methanomicrobiales</taxon>
        <taxon>Methanomicrobiaceae</taxon>
        <taxon>Methanoculleus</taxon>
    </lineage>
</organism>
<evidence type="ECO:0000313" key="2">
    <source>
        <dbReference type="Proteomes" id="UP000069850"/>
    </source>
</evidence>
<protein>
    <submittedName>
        <fullName evidence="1">Uncharacterized protein</fullName>
    </submittedName>
</protein>
<accession>A0A0X3BKQ5</accession>
<dbReference type="EMBL" id="LT158599">
    <property type="protein sequence ID" value="CVK32479.1"/>
    <property type="molecule type" value="Genomic_DNA"/>
</dbReference>
<dbReference type="Proteomes" id="UP000069850">
    <property type="component" value="Chromosome 1"/>
</dbReference>
<dbReference type="RefSeq" id="WP_062262917.1">
    <property type="nucleotide sequence ID" value="NZ_LT158599.1"/>
</dbReference>
<reference evidence="1 2" key="1">
    <citation type="submission" date="2016-01" db="EMBL/GenBank/DDBJ databases">
        <authorList>
            <person name="Manzoor S."/>
        </authorList>
    </citation>
    <scope>NUCLEOTIDE SEQUENCE [LARGE SCALE GENOMIC DNA]</scope>
    <source>
        <strain evidence="1">Methanoculleus sp MAB1</strain>
    </source>
</reference>
<proteinExistence type="predicted"/>
<sequence length="265" mass="30176">MLSPDDLATLKANLRTLYEAGPGAKVEIEDDNTSGDGEEAVAGAYIPIPAETFLEELSQKLQVHPISIYWLLKEGIEQEGWRCIPEERRITADRFTVMILRMLGHRWPKQIEAGEPVPDWADADGIIPLTSGSGEETLLERVRGRIAAEFPGGSVSAIEAEFEEVMGKSLEDWLHTEFFKHHTKQFKRRPIAWQVQSGRFTKKRQPAFACLVYYHKLDGDTLHKIKNQYVGPLRQRYETEMRGIEGIPAASRTEAQERRFRELEG</sequence>
<dbReference type="AlphaFoldDB" id="A0A0X3BKQ5"/>
<evidence type="ECO:0000313" key="1">
    <source>
        <dbReference type="EMBL" id="CVK32479.1"/>
    </source>
</evidence>
<dbReference type="GeneID" id="27137175"/>
<dbReference type="REBASE" id="438368">
    <property type="entry name" value="MspMAB1ORF1266P"/>
</dbReference>
<dbReference type="KEGG" id="mema:MMAB1_1266"/>
<name>A0A0X3BKQ5_9EURY</name>
<gene>
    <name evidence="1" type="ORF">MMAB1_1266</name>
</gene>